<dbReference type="Proteomes" id="UP000093482">
    <property type="component" value="Unassembled WGS sequence"/>
</dbReference>
<comment type="caution">
    <text evidence="3">The sequence shown here is derived from an EMBL/GenBank/DDBJ whole genome shotgun (WGS) entry which is preliminary data.</text>
</comment>
<keyword evidence="4" id="KW-1185">Reference proteome</keyword>
<dbReference type="InterPro" id="IPR039564">
    <property type="entry name" value="Peptidase_C39-like"/>
</dbReference>
<evidence type="ECO:0000313" key="3">
    <source>
        <dbReference type="EMBL" id="OCS91378.1"/>
    </source>
</evidence>
<dbReference type="AlphaFoldDB" id="A0A1C0YW27"/>
<dbReference type="PROSITE" id="PS51257">
    <property type="entry name" value="PROKAR_LIPOPROTEIN"/>
    <property type="match status" value="1"/>
</dbReference>
<dbReference type="Gene3D" id="3.90.70.10">
    <property type="entry name" value="Cysteine proteinases"/>
    <property type="match status" value="1"/>
</dbReference>
<dbReference type="RefSeq" id="WP_066463502.1">
    <property type="nucleotide sequence ID" value="NZ_MATO01000029.1"/>
</dbReference>
<feature type="domain" description="Peptidase C39-like" evidence="2">
    <location>
        <begin position="115"/>
        <end position="270"/>
    </location>
</feature>
<dbReference type="Pfam" id="PF13529">
    <property type="entry name" value="Peptidase_C39_2"/>
    <property type="match status" value="1"/>
</dbReference>
<feature type="chain" id="PRO_5038376086" description="Peptidase C39-like domain-containing protein" evidence="1">
    <location>
        <begin position="20"/>
        <end position="302"/>
    </location>
</feature>
<proteinExistence type="predicted"/>
<dbReference type="PANTHER" id="PTHR37806">
    <property type="entry name" value="LMO0724 PROTEIN"/>
    <property type="match status" value="1"/>
</dbReference>
<evidence type="ECO:0000259" key="2">
    <source>
        <dbReference type="Pfam" id="PF13529"/>
    </source>
</evidence>
<dbReference type="EMBL" id="MATO01000029">
    <property type="protein sequence ID" value="OCS91378.1"/>
    <property type="molecule type" value="Genomic_DNA"/>
</dbReference>
<protein>
    <recommendedName>
        <fullName evidence="2">Peptidase C39-like domain-containing protein</fullName>
    </recommendedName>
</protein>
<dbReference type="Gene3D" id="2.60.40.10">
    <property type="entry name" value="Immunoglobulins"/>
    <property type="match status" value="1"/>
</dbReference>
<feature type="signal peptide" evidence="1">
    <location>
        <begin position="1"/>
        <end position="19"/>
    </location>
</feature>
<organism evidence="3 4">
    <name type="scientific">Caryophanon latum</name>
    <dbReference type="NCBI Taxonomy" id="33977"/>
    <lineage>
        <taxon>Bacteria</taxon>
        <taxon>Bacillati</taxon>
        <taxon>Bacillota</taxon>
        <taxon>Bacilli</taxon>
        <taxon>Bacillales</taxon>
        <taxon>Caryophanaceae</taxon>
        <taxon>Caryophanon</taxon>
    </lineage>
</organism>
<dbReference type="PANTHER" id="PTHR37806:SF1">
    <property type="entry name" value="PEPTIDASE C39-LIKE DOMAIN-CONTAINING PROTEIN"/>
    <property type="match status" value="1"/>
</dbReference>
<evidence type="ECO:0000313" key="4">
    <source>
        <dbReference type="Proteomes" id="UP000093482"/>
    </source>
</evidence>
<gene>
    <name evidence="3" type="ORF">A6K76_09370</name>
</gene>
<name>A0A1C0YW27_9BACL</name>
<evidence type="ECO:0000256" key="1">
    <source>
        <dbReference type="SAM" id="SignalP"/>
    </source>
</evidence>
<dbReference type="InterPro" id="IPR013783">
    <property type="entry name" value="Ig-like_fold"/>
</dbReference>
<reference evidence="3 4" key="1">
    <citation type="submission" date="2016-07" db="EMBL/GenBank/DDBJ databases">
        <title>Caryophanon latum genome sequencing.</title>
        <authorList>
            <person name="Verma A."/>
            <person name="Pal Y."/>
            <person name="Krishnamurthi S."/>
        </authorList>
    </citation>
    <scope>NUCLEOTIDE SEQUENCE [LARGE SCALE GENOMIC DNA]</scope>
    <source>
        <strain evidence="3 4">DSM 14151</strain>
    </source>
</reference>
<accession>A0A1C0YW27</accession>
<keyword evidence="1" id="KW-0732">Signal</keyword>
<sequence>MFKKSIFLCLLVMVLAGCSERTLHVLTVEFTSGAVVPNVKVELIDAKKEKVIATKISDDEGRVVFEGLKYNREYIVSNVSMEESVIVDSERFTYEKDMTYLLFETHFPNNLRGLAVPTLEQPEKMKSGEAVVALTSVLQYYGIDVTVTDVLGALPQQPFIDNVVGGNPNAALVGDVYSDESYVLAKPIAEAAVTLAKKHDVLLSVFDATGSTHSELLQIVKSGVPVIAWVTNDLADPQTTVWQLQGQVETFSIARNMESVVIIGHSRKQFHVISDETQKHYDEALFLERFTQLGAQAVVIRK</sequence>